<evidence type="ECO:0000256" key="4">
    <source>
        <dbReference type="ARBA" id="ARBA00023159"/>
    </source>
</evidence>
<reference evidence="7 8" key="1">
    <citation type="submission" date="2019-02" db="EMBL/GenBank/DDBJ databases">
        <title>Draft Genome Sequences of Six Type Strains of the Genus Massilia.</title>
        <authorList>
            <person name="Miess H."/>
            <person name="Frediansyhah A."/>
            <person name="Gross H."/>
        </authorList>
    </citation>
    <scope>NUCLEOTIDE SEQUENCE [LARGE SCALE GENOMIC DNA]</scope>
    <source>
        <strain evidence="7 8">DSM 17472</strain>
    </source>
</reference>
<proteinExistence type="inferred from homology"/>
<dbReference type="InterPro" id="IPR036388">
    <property type="entry name" value="WH-like_DNA-bd_sf"/>
</dbReference>
<dbReference type="PANTHER" id="PTHR30346:SF26">
    <property type="entry name" value="HYDROGEN PEROXIDE-INDUCIBLE GENES ACTIVATOR"/>
    <property type="match status" value="1"/>
</dbReference>
<dbReference type="PROSITE" id="PS50931">
    <property type="entry name" value="HTH_LYSR"/>
    <property type="match status" value="1"/>
</dbReference>
<dbReference type="Pfam" id="PF00126">
    <property type="entry name" value="HTH_1"/>
    <property type="match status" value="1"/>
</dbReference>
<evidence type="ECO:0000313" key="8">
    <source>
        <dbReference type="Proteomes" id="UP000292307"/>
    </source>
</evidence>
<gene>
    <name evidence="7" type="ORF">EYF70_15140</name>
</gene>
<evidence type="ECO:0000256" key="3">
    <source>
        <dbReference type="ARBA" id="ARBA00023125"/>
    </source>
</evidence>
<keyword evidence="2" id="KW-0805">Transcription regulation</keyword>
<dbReference type="PRINTS" id="PR00039">
    <property type="entry name" value="HTHLYSR"/>
</dbReference>
<evidence type="ECO:0000256" key="1">
    <source>
        <dbReference type="ARBA" id="ARBA00009437"/>
    </source>
</evidence>
<protein>
    <submittedName>
        <fullName evidence="7">LysR family transcriptional regulator</fullName>
    </submittedName>
</protein>
<dbReference type="InterPro" id="IPR000847">
    <property type="entry name" value="LysR_HTH_N"/>
</dbReference>
<feature type="domain" description="HTH lysR-type" evidence="6">
    <location>
        <begin position="40"/>
        <end position="96"/>
    </location>
</feature>
<dbReference type="Proteomes" id="UP000292307">
    <property type="component" value="Chromosome"/>
</dbReference>
<sequence length="347" mass="37406">MPEEGACPRRSGAAAPGALPGGCVRVYNRPMRNRAIKTGELRQFHYFLTLAQELHFGRAAELCFITQPALSQQIARLEESVGVRLFERGQRAIALTPAGEIFRDGVQGVFRLIEESTRAARAAGGLHDMRLSIGLVEYASVPMLPAALKRLRALYPDIRTARHEMDAAAQVEALQRGRIDLGIAVILDDPAQWLPADGAVSAEPLLLAGWKLLVRDDHPLAAAGGGQVSLEQLARERVVMFARAVNPSVYDRVLATCRDAGAAPDIVYETSQVQTGVQLAREGLGGMLATAFALPEPLPGMVALAVPELAPLAMHAFWRSGETQPVVLDFLAITVEEARRCAVAGQR</sequence>
<keyword evidence="5" id="KW-0804">Transcription</keyword>
<dbReference type="SUPFAM" id="SSF46785">
    <property type="entry name" value="Winged helix' DNA-binding domain"/>
    <property type="match status" value="1"/>
</dbReference>
<keyword evidence="8" id="KW-1185">Reference proteome</keyword>
<dbReference type="InterPro" id="IPR036390">
    <property type="entry name" value="WH_DNA-bd_sf"/>
</dbReference>
<dbReference type="InterPro" id="IPR005119">
    <property type="entry name" value="LysR_subst-bd"/>
</dbReference>
<organism evidence="7 8">
    <name type="scientific">Pseudoduganella albidiflava</name>
    <dbReference type="NCBI Taxonomy" id="321983"/>
    <lineage>
        <taxon>Bacteria</taxon>
        <taxon>Pseudomonadati</taxon>
        <taxon>Pseudomonadota</taxon>
        <taxon>Betaproteobacteria</taxon>
        <taxon>Burkholderiales</taxon>
        <taxon>Oxalobacteraceae</taxon>
        <taxon>Telluria group</taxon>
        <taxon>Pseudoduganella</taxon>
    </lineage>
</organism>
<dbReference type="Pfam" id="PF03466">
    <property type="entry name" value="LysR_substrate"/>
    <property type="match status" value="1"/>
</dbReference>
<evidence type="ECO:0000313" key="7">
    <source>
        <dbReference type="EMBL" id="QBI02039.1"/>
    </source>
</evidence>
<dbReference type="EMBL" id="CP036401">
    <property type="protein sequence ID" value="QBI02039.1"/>
    <property type="molecule type" value="Genomic_DNA"/>
</dbReference>
<comment type="similarity">
    <text evidence="1">Belongs to the LysR transcriptional regulatory family.</text>
</comment>
<dbReference type="Gene3D" id="3.40.190.10">
    <property type="entry name" value="Periplasmic binding protein-like II"/>
    <property type="match status" value="2"/>
</dbReference>
<evidence type="ECO:0000256" key="5">
    <source>
        <dbReference type="ARBA" id="ARBA00023163"/>
    </source>
</evidence>
<dbReference type="SUPFAM" id="SSF53850">
    <property type="entry name" value="Periplasmic binding protein-like II"/>
    <property type="match status" value="1"/>
</dbReference>
<evidence type="ECO:0000259" key="6">
    <source>
        <dbReference type="PROSITE" id="PS50931"/>
    </source>
</evidence>
<keyword evidence="4" id="KW-0010">Activator</keyword>
<keyword evidence="3" id="KW-0238">DNA-binding</keyword>
<dbReference type="CDD" id="cd08414">
    <property type="entry name" value="PBP2_LTTR_aromatics_like"/>
    <property type="match status" value="1"/>
</dbReference>
<dbReference type="PANTHER" id="PTHR30346">
    <property type="entry name" value="TRANSCRIPTIONAL DUAL REGULATOR HCAR-RELATED"/>
    <property type="match status" value="1"/>
</dbReference>
<accession>A0ABX5RTW5</accession>
<dbReference type="Gene3D" id="1.10.10.10">
    <property type="entry name" value="Winged helix-like DNA-binding domain superfamily/Winged helix DNA-binding domain"/>
    <property type="match status" value="1"/>
</dbReference>
<evidence type="ECO:0000256" key="2">
    <source>
        <dbReference type="ARBA" id="ARBA00023015"/>
    </source>
</evidence>
<name>A0ABX5RTW5_9BURK</name>